<organism evidence="1 2">
    <name type="scientific">Rhodonellum psychrophilum GCM71 = DSM 17998</name>
    <dbReference type="NCBI Taxonomy" id="1123057"/>
    <lineage>
        <taxon>Bacteria</taxon>
        <taxon>Pseudomonadati</taxon>
        <taxon>Bacteroidota</taxon>
        <taxon>Cytophagia</taxon>
        <taxon>Cytophagales</taxon>
        <taxon>Cytophagaceae</taxon>
        <taxon>Rhodonellum</taxon>
    </lineage>
</organism>
<evidence type="ECO:0000313" key="2">
    <source>
        <dbReference type="Proteomes" id="UP000016843"/>
    </source>
</evidence>
<accession>U5BZ90</accession>
<comment type="caution">
    <text evidence="1">The sequence shown here is derived from an EMBL/GenBank/DDBJ whole genome shotgun (WGS) entry which is preliminary data.</text>
</comment>
<proteinExistence type="predicted"/>
<dbReference type="AlphaFoldDB" id="U5BZ90"/>
<dbReference type="Proteomes" id="UP000016843">
    <property type="component" value="Unassembled WGS sequence"/>
</dbReference>
<protein>
    <submittedName>
        <fullName evidence="1">Uncharacterized protein</fullName>
    </submittedName>
</protein>
<keyword evidence="2" id="KW-1185">Reference proteome</keyword>
<sequence>MQFDDKKIPLSIFSANLKRMFFESYFLKKNKF</sequence>
<reference evidence="1 2" key="1">
    <citation type="journal article" date="2013" name="Genome Announc.">
        <title>Draft Genome Sequence of the Psychrophilic and Alkaliphilic Rhodonellum psychrophilum Strain GCM71T.</title>
        <authorList>
            <person name="Hauptmann A.L."/>
            <person name="Glaring M.A."/>
            <person name="Hallin P.F."/>
            <person name="Prieme A."/>
            <person name="Stougaard P."/>
        </authorList>
    </citation>
    <scope>NUCLEOTIDE SEQUENCE [LARGE SCALE GENOMIC DNA]</scope>
    <source>
        <strain evidence="1 2">GCM71</strain>
    </source>
</reference>
<dbReference type="EMBL" id="AWXR01000035">
    <property type="protein sequence ID" value="ERM81981.1"/>
    <property type="molecule type" value="Genomic_DNA"/>
</dbReference>
<evidence type="ECO:0000313" key="1">
    <source>
        <dbReference type="EMBL" id="ERM81981.1"/>
    </source>
</evidence>
<gene>
    <name evidence="1" type="ORF">P872_07440</name>
</gene>
<name>U5BZ90_9BACT</name>